<feature type="coiled-coil region" evidence="7">
    <location>
        <begin position="521"/>
        <end position="569"/>
    </location>
</feature>
<keyword evidence="10" id="KW-1185">Reference proteome</keyword>
<evidence type="ECO:0000256" key="7">
    <source>
        <dbReference type="SAM" id="Coils"/>
    </source>
</evidence>
<dbReference type="InterPro" id="IPR038105">
    <property type="entry name" value="Kif23_Arf-bd_sf"/>
</dbReference>
<dbReference type="Gene3D" id="3.40.850.10">
    <property type="entry name" value="Kinesin motor domain"/>
    <property type="match status" value="1"/>
</dbReference>
<evidence type="ECO:0000313" key="11">
    <source>
        <dbReference type="RefSeq" id="XP_017776518.1"/>
    </source>
</evidence>
<dbReference type="InterPro" id="IPR032384">
    <property type="entry name" value="Kif23_Arf-bd"/>
</dbReference>
<gene>
    <name evidence="11" type="primary">LOC108562624</name>
</gene>
<keyword evidence="4" id="KW-0206">Cytoskeleton</keyword>
<comment type="similarity">
    <text evidence="5 6">Belongs to the TRAFAC class myosin-kinesin ATPase superfamily. Kinesin family.</text>
</comment>
<dbReference type="PANTHER" id="PTHR24115">
    <property type="entry name" value="KINESIN-RELATED"/>
    <property type="match status" value="1"/>
</dbReference>
<dbReference type="InterPro" id="IPR001752">
    <property type="entry name" value="Kinesin_motor_dom"/>
</dbReference>
<evidence type="ECO:0000256" key="1">
    <source>
        <dbReference type="ARBA" id="ARBA00004245"/>
    </source>
</evidence>
<dbReference type="Pfam" id="PF00225">
    <property type="entry name" value="Kinesin"/>
    <property type="match status" value="1"/>
</dbReference>
<keyword evidence="2 5" id="KW-0547">Nucleotide-binding</keyword>
<dbReference type="InterPro" id="IPR036961">
    <property type="entry name" value="Kinesin_motor_dom_sf"/>
</dbReference>
<sequence>MNFGGKFTPKTPRREKTNLSSSSDSEKVKDPVSVFCRLRNLRDENEASCIKLMSPTVLSLICPSESRVLRKDTHYAFKHIFTSYASQKEVFDHIAYPLLEDLLRGKNGLLFTYGVTGSGKTYTLTGDPYNPGIMPRCIDTLFNSIAEHQAQKYIIKSDKMNGFEVQSEADARDDCLHENRSTKSLRKKGSGDKVLYTNDGTSILGINERNLYSVFISYIEIYNNTVYDLLDESGGKVLQSKILREDSQKNMYVNGVVEQEVKCAAEAFELFNAGQKRKRMGHTLLNAESSRSHSIFNIRVVQLEQYVLNSNGERVIPAQNLLKVGQLSLVDLAGSERSNRTQNTGMRLKEASSINNSLMSLRNCMEILRENQINNGSRLVPYRESRLTHIFKNYFEGEGRVEMIVCASPSVLDYEENLQVMKFADIASDVKVVRPESRFTPYKTKASKSKPTVETPITKIKATAPLVFGPKIPLLKLNFENIDDSIGGIRNLVKIIQTRKQKSLLLNREINAKDRAFRKRLAEMNSEYTLKISELKSAQQQYKKEKKKSQNLEVKVLELEKMNDSLDSKNVQLVDSIRNLRCNLDEKDLKLNQNLMEREKQKQKMALKQEKMNQELDDKLRRQRDHLNAAMRAKEDKLKRVRDLLDEEHAVVVAATPTKSVVSEVSNNKPPVPHRSRHVAVANRRRSKSVGEVWLEHNSVKPVPLGTVMQPSMNKRKSVSKLSKASDITHPKQSKYCLIAQEADTDGEVETKVYKADILPTCGGGAQVIFNDVERLRQESPVGTPQKYT</sequence>
<dbReference type="RefSeq" id="XP_017776518.1">
    <property type="nucleotide sequence ID" value="XM_017921029.1"/>
</dbReference>
<feature type="binding site" evidence="5">
    <location>
        <begin position="114"/>
        <end position="121"/>
    </location>
    <ligand>
        <name>ATP</name>
        <dbReference type="ChEBI" id="CHEBI:30616"/>
    </ligand>
</feature>
<keyword evidence="3 5" id="KW-0067">ATP-binding</keyword>
<evidence type="ECO:0000256" key="8">
    <source>
        <dbReference type="SAM" id="MobiDB-lite"/>
    </source>
</evidence>
<feature type="coiled-coil region" evidence="7">
    <location>
        <begin position="598"/>
        <end position="647"/>
    </location>
</feature>
<organism evidence="10 11">
    <name type="scientific">Nicrophorus vespilloides</name>
    <name type="common">Boreal carrion beetle</name>
    <dbReference type="NCBI Taxonomy" id="110193"/>
    <lineage>
        <taxon>Eukaryota</taxon>
        <taxon>Metazoa</taxon>
        <taxon>Ecdysozoa</taxon>
        <taxon>Arthropoda</taxon>
        <taxon>Hexapoda</taxon>
        <taxon>Insecta</taxon>
        <taxon>Pterygota</taxon>
        <taxon>Neoptera</taxon>
        <taxon>Endopterygota</taxon>
        <taxon>Coleoptera</taxon>
        <taxon>Polyphaga</taxon>
        <taxon>Staphyliniformia</taxon>
        <taxon>Silphidae</taxon>
        <taxon>Nicrophorinae</taxon>
        <taxon>Nicrophorus</taxon>
    </lineage>
</organism>
<evidence type="ECO:0000256" key="3">
    <source>
        <dbReference type="ARBA" id="ARBA00022840"/>
    </source>
</evidence>
<keyword evidence="7" id="KW-0175">Coiled coil</keyword>
<dbReference type="SMART" id="SM00129">
    <property type="entry name" value="KISc"/>
    <property type="match status" value="1"/>
</dbReference>
<dbReference type="InterPro" id="IPR027417">
    <property type="entry name" value="P-loop_NTPase"/>
</dbReference>
<dbReference type="InterPro" id="IPR027640">
    <property type="entry name" value="Kinesin-like_fam"/>
</dbReference>
<protein>
    <recommendedName>
        <fullName evidence="6">Kinesin-like protein</fullName>
    </recommendedName>
</protein>
<keyword evidence="6" id="KW-0493">Microtubule</keyword>
<accession>A0ABM1MPL8</accession>
<evidence type="ECO:0000256" key="6">
    <source>
        <dbReference type="RuleBase" id="RU000394"/>
    </source>
</evidence>
<evidence type="ECO:0000256" key="4">
    <source>
        <dbReference type="ARBA" id="ARBA00023212"/>
    </source>
</evidence>
<keyword evidence="4" id="KW-0963">Cytoplasm</keyword>
<dbReference type="PANTHER" id="PTHR24115:SF600">
    <property type="entry name" value="KINESIN-LIKE PROTEIN KIF23"/>
    <property type="match status" value="1"/>
</dbReference>
<dbReference type="PROSITE" id="PS00411">
    <property type="entry name" value="KINESIN_MOTOR_1"/>
    <property type="match status" value="1"/>
</dbReference>
<dbReference type="SUPFAM" id="SSF52540">
    <property type="entry name" value="P-loop containing nucleoside triphosphate hydrolases"/>
    <property type="match status" value="1"/>
</dbReference>
<dbReference type="InterPro" id="IPR019821">
    <property type="entry name" value="Kinesin_motor_CS"/>
</dbReference>
<feature type="domain" description="Kinesin motor" evidence="9">
    <location>
        <begin position="31"/>
        <end position="430"/>
    </location>
</feature>
<name>A0ABM1MPL8_NICVS</name>
<comment type="subcellular location">
    <subcellularLocation>
        <location evidence="1">Cytoplasm</location>
        <location evidence="1">Cytoskeleton</location>
    </subcellularLocation>
</comment>
<dbReference type="PROSITE" id="PS50067">
    <property type="entry name" value="KINESIN_MOTOR_2"/>
    <property type="match status" value="1"/>
</dbReference>
<dbReference type="PRINTS" id="PR00380">
    <property type="entry name" value="KINESINHEAVY"/>
</dbReference>
<evidence type="ECO:0000313" key="10">
    <source>
        <dbReference type="Proteomes" id="UP000695000"/>
    </source>
</evidence>
<reference evidence="11" key="1">
    <citation type="submission" date="2025-08" db="UniProtKB">
        <authorList>
            <consortium name="RefSeq"/>
        </authorList>
    </citation>
    <scope>IDENTIFICATION</scope>
    <source>
        <tissue evidence="11">Whole Larva</tissue>
    </source>
</reference>
<evidence type="ECO:0000256" key="5">
    <source>
        <dbReference type="PROSITE-ProRule" id="PRU00283"/>
    </source>
</evidence>
<proteinExistence type="inferred from homology"/>
<dbReference type="Proteomes" id="UP000695000">
    <property type="component" value="Unplaced"/>
</dbReference>
<feature type="region of interest" description="Disordered" evidence="8">
    <location>
        <begin position="1"/>
        <end position="26"/>
    </location>
</feature>
<evidence type="ECO:0000259" key="9">
    <source>
        <dbReference type="PROSITE" id="PS50067"/>
    </source>
</evidence>
<keyword evidence="5 6" id="KW-0505">Motor protein</keyword>
<dbReference type="GeneID" id="108562624"/>
<dbReference type="Gene3D" id="2.60.40.4330">
    <property type="entry name" value="Kinesin-like protein Kif23, Arf6-interacting domain"/>
    <property type="match status" value="1"/>
</dbReference>
<evidence type="ECO:0000256" key="2">
    <source>
        <dbReference type="ARBA" id="ARBA00022741"/>
    </source>
</evidence>
<dbReference type="Pfam" id="PF16540">
    <property type="entry name" value="MKLP1_Arf_bdg"/>
    <property type="match status" value="1"/>
</dbReference>